<protein>
    <submittedName>
        <fullName evidence="1">Uncharacterized protein</fullName>
    </submittedName>
</protein>
<dbReference type="InParanoid" id="F0ZEF2"/>
<dbReference type="EMBL" id="GL870993">
    <property type="protein sequence ID" value="EGC37683.1"/>
    <property type="molecule type" value="Genomic_DNA"/>
</dbReference>
<reference evidence="2" key="1">
    <citation type="journal article" date="2011" name="Genome Biol.">
        <title>Comparative genomics of the social amoebae Dictyostelium discoideum and Dictyostelium purpureum.</title>
        <authorList>
            <consortium name="US DOE Joint Genome Institute (JGI-PGF)"/>
            <person name="Sucgang R."/>
            <person name="Kuo A."/>
            <person name="Tian X."/>
            <person name="Salerno W."/>
            <person name="Parikh A."/>
            <person name="Feasley C.L."/>
            <person name="Dalin E."/>
            <person name="Tu H."/>
            <person name="Huang E."/>
            <person name="Barry K."/>
            <person name="Lindquist E."/>
            <person name="Shapiro H."/>
            <person name="Bruce D."/>
            <person name="Schmutz J."/>
            <person name="Salamov A."/>
            <person name="Fey P."/>
            <person name="Gaudet P."/>
            <person name="Anjard C."/>
            <person name="Babu M.M."/>
            <person name="Basu S."/>
            <person name="Bushmanova Y."/>
            <person name="van der Wel H."/>
            <person name="Katoh-Kurasawa M."/>
            <person name="Dinh C."/>
            <person name="Coutinho P.M."/>
            <person name="Saito T."/>
            <person name="Elias M."/>
            <person name="Schaap P."/>
            <person name="Kay R.R."/>
            <person name="Henrissat B."/>
            <person name="Eichinger L."/>
            <person name="Rivero F."/>
            <person name="Putnam N.H."/>
            <person name="West C.M."/>
            <person name="Loomis W.F."/>
            <person name="Chisholm R.L."/>
            <person name="Shaulsky G."/>
            <person name="Strassmann J.E."/>
            <person name="Queller D.C."/>
            <person name="Kuspa A."/>
            <person name="Grigoriev I.V."/>
        </authorList>
    </citation>
    <scope>NUCLEOTIDE SEQUENCE [LARGE SCALE GENOMIC DNA]</scope>
    <source>
        <strain evidence="2">QSDP1</strain>
    </source>
</reference>
<name>F0ZEF2_DICPU</name>
<evidence type="ECO:0000313" key="2">
    <source>
        <dbReference type="Proteomes" id="UP000001064"/>
    </source>
</evidence>
<dbReference type="Proteomes" id="UP000001064">
    <property type="component" value="Unassembled WGS sequence"/>
</dbReference>
<dbReference type="KEGG" id="dpp:DICPUDRAFT_76718"/>
<keyword evidence="2" id="KW-1185">Reference proteome</keyword>
<organism evidence="1 2">
    <name type="scientific">Dictyostelium purpureum</name>
    <name type="common">Slime mold</name>
    <dbReference type="NCBI Taxonomy" id="5786"/>
    <lineage>
        <taxon>Eukaryota</taxon>
        <taxon>Amoebozoa</taxon>
        <taxon>Evosea</taxon>
        <taxon>Eumycetozoa</taxon>
        <taxon>Dictyostelia</taxon>
        <taxon>Dictyosteliales</taxon>
        <taxon>Dictyosteliaceae</taxon>
        <taxon>Dictyostelium</taxon>
    </lineage>
</organism>
<dbReference type="RefSeq" id="XP_003285787.1">
    <property type="nucleotide sequence ID" value="XM_003285739.1"/>
</dbReference>
<gene>
    <name evidence="1" type="ORF">DICPUDRAFT_76718</name>
</gene>
<dbReference type="GeneID" id="10499355"/>
<accession>F0ZEF2</accession>
<proteinExistence type="predicted"/>
<sequence length="145" mass="16909">MNLNKEHIENKIRFNEENVYSIIIHKKLCNKKSQLTVDNLLLILEIVSLKFIEKNYKCVLTNVENDLKVKSPISVDSNLLIKCRVENFKNIIIYTNIEIYVNGFSDAAVINSSHSYLIKSGFQNTKLNIKKENFSLKELKYKIKL</sequence>
<evidence type="ECO:0000313" key="1">
    <source>
        <dbReference type="EMBL" id="EGC37683.1"/>
    </source>
</evidence>
<dbReference type="AlphaFoldDB" id="F0ZEF2"/>
<dbReference type="VEuPathDB" id="AmoebaDB:DICPUDRAFT_76718"/>